<keyword evidence="2" id="KW-0812">Transmembrane</keyword>
<dbReference type="AlphaFoldDB" id="A0A7I4C1Y7"/>
<gene>
    <name evidence="3" type="primary">LOC112273489</name>
</gene>
<dbReference type="GO" id="GO:0016020">
    <property type="term" value="C:membrane"/>
    <property type="evidence" value="ECO:0007669"/>
    <property type="project" value="InterPro"/>
</dbReference>
<keyword evidence="2" id="KW-0472">Membrane</keyword>
<reference evidence="3 4" key="1">
    <citation type="journal article" date="2008" name="Science">
        <title>The Physcomitrella genome reveals evolutionary insights into the conquest of land by plants.</title>
        <authorList>
            <person name="Rensing S."/>
            <person name="Lang D."/>
            <person name="Zimmer A."/>
            <person name="Terry A."/>
            <person name="Salamov A."/>
            <person name="Shapiro H."/>
            <person name="Nishiyama T."/>
            <person name="Perroud P.-F."/>
            <person name="Lindquist E."/>
            <person name="Kamisugi Y."/>
            <person name="Tanahashi T."/>
            <person name="Sakakibara K."/>
            <person name="Fujita T."/>
            <person name="Oishi K."/>
            <person name="Shin-I T."/>
            <person name="Kuroki Y."/>
            <person name="Toyoda A."/>
            <person name="Suzuki Y."/>
            <person name="Hashimoto A."/>
            <person name="Yamaguchi K."/>
            <person name="Sugano A."/>
            <person name="Kohara Y."/>
            <person name="Fujiyama A."/>
            <person name="Anterola A."/>
            <person name="Aoki S."/>
            <person name="Ashton N."/>
            <person name="Barbazuk W.B."/>
            <person name="Barker E."/>
            <person name="Bennetzen J."/>
            <person name="Bezanilla M."/>
            <person name="Blankenship R."/>
            <person name="Cho S.H."/>
            <person name="Dutcher S."/>
            <person name="Estelle M."/>
            <person name="Fawcett J.A."/>
            <person name="Gundlach H."/>
            <person name="Hanada K."/>
            <person name="Heyl A."/>
            <person name="Hicks K.A."/>
            <person name="Hugh J."/>
            <person name="Lohr M."/>
            <person name="Mayer K."/>
            <person name="Melkozernov A."/>
            <person name="Murata T."/>
            <person name="Nelson D."/>
            <person name="Pils B."/>
            <person name="Prigge M."/>
            <person name="Reiss B."/>
            <person name="Renner T."/>
            <person name="Rombauts S."/>
            <person name="Rushton P."/>
            <person name="Sanderfoot A."/>
            <person name="Schween G."/>
            <person name="Shiu S.-H."/>
            <person name="Stueber K."/>
            <person name="Theodoulou F.L."/>
            <person name="Tu H."/>
            <person name="Van de Peer Y."/>
            <person name="Verrier P.J."/>
            <person name="Waters E."/>
            <person name="Wood A."/>
            <person name="Yang L."/>
            <person name="Cove D."/>
            <person name="Cuming A."/>
            <person name="Hasebe M."/>
            <person name="Lucas S."/>
            <person name="Mishler D.B."/>
            <person name="Reski R."/>
            <person name="Grigoriev I."/>
            <person name="Quatrano R.S."/>
            <person name="Boore J.L."/>
        </authorList>
    </citation>
    <scope>NUCLEOTIDE SEQUENCE [LARGE SCALE GENOMIC DNA]</scope>
    <source>
        <strain evidence="3 4">cv. Gransden 2004</strain>
    </source>
</reference>
<dbReference type="PANTHER" id="PTHR47461:SF1">
    <property type="entry name" value="PHYTOLONGIN PHYL1.2"/>
    <property type="match status" value="1"/>
</dbReference>
<feature type="compositionally biased region" description="Polar residues" evidence="1">
    <location>
        <begin position="90"/>
        <end position="99"/>
    </location>
</feature>
<dbReference type="GeneID" id="112273489"/>
<name>A0A7I4C1Y7_PHYPA</name>
<dbReference type="PANTHER" id="PTHR47461">
    <property type="entry name" value="PHYTOLONGIN PHYL1.2"/>
    <property type="match status" value="1"/>
</dbReference>
<dbReference type="Proteomes" id="UP000006727">
    <property type="component" value="Chromosome 20"/>
</dbReference>
<feature type="region of interest" description="Disordered" evidence="1">
    <location>
        <begin position="81"/>
        <end position="125"/>
    </location>
</feature>
<reference evidence="3" key="3">
    <citation type="submission" date="2020-12" db="UniProtKB">
        <authorList>
            <consortium name="EnsemblPlants"/>
        </authorList>
    </citation>
    <scope>IDENTIFICATION</scope>
</reference>
<protein>
    <recommendedName>
        <fullName evidence="5">Longin domain-containing protein</fullName>
    </recommendedName>
</protein>
<sequence length="212" mass="24022">MFIFLIDGAFKYCAIIDEALGKLKGLGFLEQVRIEFKRVLHSRNIDGYQLERNALVSDFSGVFKSLVRPLVGVPQKEVDLDDGNHHAISNDETVLSPSDSPRAERSNGDGVSPLTKSIHPKTDKKDHQLKSGFLTQVIQVKEIMMTKKNQKYEGDGTSSNMDLNNKKLRARELASKMWWRNVKFVLVLDLIVCCVLFAIWLGICRGFKCVHR</sequence>
<reference evidence="3 4" key="2">
    <citation type="journal article" date="2018" name="Plant J.">
        <title>The Physcomitrella patens chromosome-scale assembly reveals moss genome structure and evolution.</title>
        <authorList>
            <person name="Lang D."/>
            <person name="Ullrich K.K."/>
            <person name="Murat F."/>
            <person name="Fuchs J."/>
            <person name="Jenkins J."/>
            <person name="Haas F.B."/>
            <person name="Piednoel M."/>
            <person name="Gundlach H."/>
            <person name="Van Bel M."/>
            <person name="Meyberg R."/>
            <person name="Vives C."/>
            <person name="Morata J."/>
            <person name="Symeonidi A."/>
            <person name="Hiss M."/>
            <person name="Muchero W."/>
            <person name="Kamisugi Y."/>
            <person name="Saleh O."/>
            <person name="Blanc G."/>
            <person name="Decker E.L."/>
            <person name="van Gessel N."/>
            <person name="Grimwood J."/>
            <person name="Hayes R.D."/>
            <person name="Graham S.W."/>
            <person name="Gunter L.E."/>
            <person name="McDaniel S.F."/>
            <person name="Hoernstein S.N.W."/>
            <person name="Larsson A."/>
            <person name="Li F.W."/>
            <person name="Perroud P.F."/>
            <person name="Phillips J."/>
            <person name="Ranjan P."/>
            <person name="Rokshar D.S."/>
            <person name="Rothfels C.J."/>
            <person name="Schneider L."/>
            <person name="Shu S."/>
            <person name="Stevenson D.W."/>
            <person name="Thummler F."/>
            <person name="Tillich M."/>
            <person name="Villarreal Aguilar J.C."/>
            <person name="Widiez T."/>
            <person name="Wong G.K."/>
            <person name="Wymore A."/>
            <person name="Zhang Y."/>
            <person name="Zimmer A.D."/>
            <person name="Quatrano R.S."/>
            <person name="Mayer K.F.X."/>
            <person name="Goodstein D."/>
            <person name="Casacuberta J.M."/>
            <person name="Vandepoele K."/>
            <person name="Reski R."/>
            <person name="Cuming A.C."/>
            <person name="Tuskan G.A."/>
            <person name="Maumus F."/>
            <person name="Salse J."/>
            <person name="Schmutz J."/>
            <person name="Rensing S.A."/>
        </authorList>
    </citation>
    <scope>NUCLEOTIDE SEQUENCE [LARGE SCALE GENOMIC DNA]</scope>
    <source>
        <strain evidence="3 4">cv. Gransden 2004</strain>
    </source>
</reference>
<organism evidence="3 4">
    <name type="scientific">Physcomitrium patens</name>
    <name type="common">Spreading-leaved earth moss</name>
    <name type="synonym">Physcomitrella patens</name>
    <dbReference type="NCBI Taxonomy" id="3218"/>
    <lineage>
        <taxon>Eukaryota</taxon>
        <taxon>Viridiplantae</taxon>
        <taxon>Streptophyta</taxon>
        <taxon>Embryophyta</taxon>
        <taxon>Bryophyta</taxon>
        <taxon>Bryophytina</taxon>
        <taxon>Bryopsida</taxon>
        <taxon>Funariidae</taxon>
        <taxon>Funariales</taxon>
        <taxon>Funariaceae</taxon>
        <taxon>Physcomitrium</taxon>
    </lineage>
</organism>
<evidence type="ECO:0008006" key="5">
    <source>
        <dbReference type="Google" id="ProtNLM"/>
    </source>
</evidence>
<keyword evidence="4" id="KW-1185">Reference proteome</keyword>
<evidence type="ECO:0000313" key="4">
    <source>
        <dbReference type="Proteomes" id="UP000006727"/>
    </source>
</evidence>
<dbReference type="EMBL" id="ABEU02000020">
    <property type="status" value="NOT_ANNOTATED_CDS"/>
    <property type="molecule type" value="Genomic_DNA"/>
</dbReference>
<dbReference type="RefSeq" id="XP_024358133.1">
    <property type="nucleotide sequence ID" value="XM_024502365.2"/>
</dbReference>
<dbReference type="Gramene" id="Pp3c20_6780V3.4">
    <property type="protein sequence ID" value="Pp3c20_6780V3.4"/>
    <property type="gene ID" value="Pp3c20_6780"/>
</dbReference>
<proteinExistence type="predicted"/>
<dbReference type="InterPro" id="IPR044783">
    <property type="entry name" value="PHYL"/>
</dbReference>
<feature type="transmembrane region" description="Helical" evidence="2">
    <location>
        <begin position="184"/>
        <end position="203"/>
    </location>
</feature>
<keyword evidence="2" id="KW-1133">Transmembrane helix</keyword>
<accession>A0A7I4C1Y7</accession>
<evidence type="ECO:0000313" key="3">
    <source>
        <dbReference type="EnsemblPlants" id="Pp3c20_6780V3.4"/>
    </source>
</evidence>
<evidence type="ECO:0000256" key="1">
    <source>
        <dbReference type="SAM" id="MobiDB-lite"/>
    </source>
</evidence>
<dbReference type="Gene3D" id="3.30.450.50">
    <property type="entry name" value="Longin domain"/>
    <property type="match status" value="1"/>
</dbReference>
<evidence type="ECO:0000256" key="2">
    <source>
        <dbReference type="SAM" id="Phobius"/>
    </source>
</evidence>
<dbReference type="EnsemblPlants" id="Pp3c20_6780V3.4">
    <property type="protein sequence ID" value="Pp3c20_6780V3.4"/>
    <property type="gene ID" value="Pp3c20_6780"/>
</dbReference>